<gene>
    <name evidence="9" type="ORF">NMYAN_80025</name>
    <name evidence="10" type="ORF">SAMN05421880_1392</name>
</gene>
<protein>
    <submittedName>
        <fullName evidence="9">Biopolymer transport protein ExbD</fullName>
    </submittedName>
    <submittedName>
        <fullName evidence="10">Outer membrane transport energization protein ExbD</fullName>
    </submittedName>
</protein>
<dbReference type="InterPro" id="IPR003400">
    <property type="entry name" value="ExbD"/>
</dbReference>
<dbReference type="Gene3D" id="3.30.420.270">
    <property type="match status" value="1"/>
</dbReference>
<evidence type="ECO:0000256" key="2">
    <source>
        <dbReference type="ARBA" id="ARBA00005811"/>
    </source>
</evidence>
<proteinExistence type="inferred from homology"/>
<evidence type="ECO:0000256" key="6">
    <source>
        <dbReference type="ARBA" id="ARBA00023136"/>
    </source>
</evidence>
<evidence type="ECO:0000256" key="4">
    <source>
        <dbReference type="ARBA" id="ARBA00022692"/>
    </source>
</evidence>
<dbReference type="EMBL" id="CAJNAP010000054">
    <property type="protein sequence ID" value="CAE6517285.1"/>
    <property type="molecule type" value="Genomic_DNA"/>
</dbReference>
<evidence type="ECO:0000313" key="9">
    <source>
        <dbReference type="EMBL" id="CAE6517285.1"/>
    </source>
</evidence>
<evidence type="ECO:0000256" key="5">
    <source>
        <dbReference type="ARBA" id="ARBA00022989"/>
    </source>
</evidence>
<sequence>MKLRKSRAPRKGYIQIIPMIDVMFFLLATFMLASLSMQNLDSLQVNLPEGQAEKLSAEKPITLTLTKNNEIFINKEPVTLDTLATTLKPLLHDAKQKLIISADNEASQGIVVQAMLRARNAGVQHFLIAVRHK</sequence>
<feature type="transmembrane region" description="Helical" evidence="8">
    <location>
        <begin position="12"/>
        <end position="35"/>
    </location>
</feature>
<dbReference type="AlphaFoldDB" id="A0A1I4U517"/>
<accession>A0A1I4U517</accession>
<dbReference type="RefSeq" id="WP_090672124.1">
    <property type="nucleotide sequence ID" value="NZ_CAJNAP010000054.1"/>
</dbReference>
<dbReference type="EMBL" id="FOUF01000039">
    <property type="protein sequence ID" value="SFM84082.1"/>
    <property type="molecule type" value="Genomic_DNA"/>
</dbReference>
<organism evidence="10 11">
    <name type="scientific">Nitrosomonas nitrosa</name>
    <dbReference type="NCBI Taxonomy" id="52442"/>
    <lineage>
        <taxon>Bacteria</taxon>
        <taxon>Pseudomonadati</taxon>
        <taxon>Pseudomonadota</taxon>
        <taxon>Betaproteobacteria</taxon>
        <taxon>Nitrosomonadales</taxon>
        <taxon>Nitrosomonadaceae</taxon>
        <taxon>Nitrosomonas</taxon>
    </lineage>
</organism>
<dbReference type="GO" id="GO:0015031">
    <property type="term" value="P:protein transport"/>
    <property type="evidence" value="ECO:0007669"/>
    <property type="project" value="UniProtKB-KW"/>
</dbReference>
<reference evidence="9" key="2">
    <citation type="submission" date="2021-02" db="EMBL/GenBank/DDBJ databases">
        <authorList>
            <person name="Han P."/>
        </authorList>
    </citation>
    <scope>NUCLEOTIDE SEQUENCE</scope>
    <source>
        <strain evidence="9">Nitrosomonas nitrosa 18-3D</strain>
    </source>
</reference>
<dbReference type="Proteomes" id="UP000199561">
    <property type="component" value="Unassembled WGS sequence"/>
</dbReference>
<evidence type="ECO:0000256" key="7">
    <source>
        <dbReference type="RuleBase" id="RU003879"/>
    </source>
</evidence>
<comment type="subcellular location">
    <subcellularLocation>
        <location evidence="1">Cell membrane</location>
        <topology evidence="1">Single-pass membrane protein</topology>
    </subcellularLocation>
    <subcellularLocation>
        <location evidence="7">Cell membrane</location>
        <topology evidence="7">Single-pass type II membrane protein</topology>
    </subcellularLocation>
</comment>
<dbReference type="Proteomes" id="UP000601736">
    <property type="component" value="Unassembled WGS sequence"/>
</dbReference>
<evidence type="ECO:0000256" key="1">
    <source>
        <dbReference type="ARBA" id="ARBA00004162"/>
    </source>
</evidence>
<reference evidence="10 11" key="1">
    <citation type="submission" date="2016-10" db="EMBL/GenBank/DDBJ databases">
        <authorList>
            <person name="de Groot N.N."/>
        </authorList>
    </citation>
    <scope>NUCLEOTIDE SEQUENCE [LARGE SCALE GENOMIC DNA]</scope>
    <source>
        <strain evidence="10 11">Nm146</strain>
    </source>
</reference>
<dbReference type="GO" id="GO:0022857">
    <property type="term" value="F:transmembrane transporter activity"/>
    <property type="evidence" value="ECO:0007669"/>
    <property type="project" value="InterPro"/>
</dbReference>
<dbReference type="OrthoDB" id="9793581at2"/>
<evidence type="ECO:0000313" key="10">
    <source>
        <dbReference type="EMBL" id="SFM84082.1"/>
    </source>
</evidence>
<keyword evidence="7" id="KW-0653">Protein transport</keyword>
<comment type="similarity">
    <text evidence="2 7">Belongs to the ExbD/TolR family.</text>
</comment>
<keyword evidence="11" id="KW-1185">Reference proteome</keyword>
<dbReference type="Pfam" id="PF02472">
    <property type="entry name" value="ExbD"/>
    <property type="match status" value="1"/>
</dbReference>
<dbReference type="STRING" id="52442.SAMN05421880_1392"/>
<dbReference type="PANTHER" id="PTHR30558">
    <property type="entry name" value="EXBD MEMBRANE COMPONENT OF PMF-DRIVEN MACROMOLECULE IMPORT SYSTEM"/>
    <property type="match status" value="1"/>
</dbReference>
<name>A0A1I4U517_9PROT</name>
<keyword evidence="5 8" id="KW-1133">Transmembrane helix</keyword>
<dbReference type="GO" id="GO:0005886">
    <property type="term" value="C:plasma membrane"/>
    <property type="evidence" value="ECO:0007669"/>
    <property type="project" value="UniProtKB-SubCell"/>
</dbReference>
<keyword evidence="7" id="KW-0813">Transport</keyword>
<evidence type="ECO:0000256" key="3">
    <source>
        <dbReference type="ARBA" id="ARBA00022475"/>
    </source>
</evidence>
<keyword evidence="6 8" id="KW-0472">Membrane</keyword>
<evidence type="ECO:0000313" key="11">
    <source>
        <dbReference type="Proteomes" id="UP000199561"/>
    </source>
</evidence>
<keyword evidence="4 7" id="KW-0812">Transmembrane</keyword>
<keyword evidence="3" id="KW-1003">Cell membrane</keyword>
<evidence type="ECO:0000256" key="8">
    <source>
        <dbReference type="SAM" id="Phobius"/>
    </source>
</evidence>